<sequence length="384" mass="41484">MPQHNLSAVRKFTALALFIATGDCLAATDLRAVVDAGVKPLMQQQSIPGLVVAVVQDGKAQYFSYGMADKDAQRAVTENTLFEVGSVSKTFTATLAGYAVAQGKLKLADPASHYLAALRGTPFDRISVLNLGTYTAGGLPLQFPAEADTAQRMIGYYQQWKPDFAPGARRLYSNPSLGLFGYLAAQSLGQPFDTLMQDTLLPKLGLNHTFLHVPAEQRGLYAQGYSSDGKPVRVSPGALDSEAYGIKTSAADLLHYVEANLNPAGLEKPVQQAIANVQTGYYQVGATTQALGWEYYAYPVKLQTLIDANSTPMAMEPHPVTWLPTPQVQPANVLFNKTGSTRGFGAYVAYVPSRKIGVVILANKNYPNEERVKVAHSILRAMDH</sequence>
<protein>
    <recommendedName>
        <fullName evidence="3 6">Beta-lactamase</fullName>
        <ecNumber evidence="3 6">3.5.2.6</ecNumber>
    </recommendedName>
</protein>
<dbReference type="GO" id="GO:0046677">
    <property type="term" value="P:response to antibiotic"/>
    <property type="evidence" value="ECO:0007669"/>
    <property type="project" value="UniProtKB-UniRule"/>
</dbReference>
<evidence type="ECO:0000313" key="9">
    <source>
        <dbReference type="EMBL" id="PKH14106.1"/>
    </source>
</evidence>
<evidence type="ECO:0000256" key="4">
    <source>
        <dbReference type="ARBA" id="ARBA00022801"/>
    </source>
</evidence>
<dbReference type="PROSITE" id="PS00336">
    <property type="entry name" value="BETA_LACTAMASE_C"/>
    <property type="match status" value="1"/>
</dbReference>
<reference evidence="9 10" key="1">
    <citation type="submission" date="2017-08" db="EMBL/GenBank/DDBJ databases">
        <authorList>
            <person name="de Groot N.N."/>
        </authorList>
    </citation>
    <scope>NUCLEOTIDE SEQUENCE [LARGE SCALE GENOMIC DNA]</scope>
    <source>
        <strain evidence="9 10">PfR 37</strain>
    </source>
</reference>
<feature type="signal peptide" evidence="7">
    <location>
        <begin position="1"/>
        <end position="26"/>
    </location>
</feature>
<evidence type="ECO:0000313" key="10">
    <source>
        <dbReference type="Proteomes" id="UP000233564"/>
    </source>
</evidence>
<dbReference type="AlphaFoldDB" id="A0A2N1DW63"/>
<dbReference type="SUPFAM" id="SSF56601">
    <property type="entry name" value="beta-lactamase/transpeptidase-like"/>
    <property type="match status" value="1"/>
</dbReference>
<keyword evidence="7" id="KW-0732">Signal</keyword>
<dbReference type="InterPro" id="IPR050491">
    <property type="entry name" value="AmpC-like"/>
</dbReference>
<comment type="similarity">
    <text evidence="2 6">Belongs to the class-C beta-lactamase family.</text>
</comment>
<keyword evidence="5 6" id="KW-0046">Antibiotic resistance</keyword>
<evidence type="ECO:0000259" key="8">
    <source>
        <dbReference type="Pfam" id="PF00144"/>
    </source>
</evidence>
<dbReference type="EC" id="3.5.2.6" evidence="3 6"/>
<name>A0A2N1DW63_PSEFL</name>
<dbReference type="GO" id="GO:0008800">
    <property type="term" value="F:beta-lactamase activity"/>
    <property type="evidence" value="ECO:0007669"/>
    <property type="project" value="UniProtKB-UniRule"/>
</dbReference>
<accession>A0A2N1DW63</accession>
<dbReference type="Gene3D" id="3.40.710.10">
    <property type="entry name" value="DD-peptidase/beta-lactamase superfamily"/>
    <property type="match status" value="1"/>
</dbReference>
<feature type="chain" id="PRO_5014929645" description="Beta-lactamase" evidence="7">
    <location>
        <begin position="27"/>
        <end position="384"/>
    </location>
</feature>
<evidence type="ECO:0000256" key="2">
    <source>
        <dbReference type="ARBA" id="ARBA00007840"/>
    </source>
</evidence>
<comment type="caution">
    <text evidence="9">The sequence shown here is derived from an EMBL/GenBank/DDBJ whole genome shotgun (WGS) entry which is preliminary data.</text>
</comment>
<dbReference type="EMBL" id="NVXX01000050">
    <property type="protein sequence ID" value="PKH14106.1"/>
    <property type="molecule type" value="Genomic_DNA"/>
</dbReference>
<evidence type="ECO:0000256" key="7">
    <source>
        <dbReference type="SAM" id="SignalP"/>
    </source>
</evidence>
<evidence type="ECO:0000256" key="3">
    <source>
        <dbReference type="ARBA" id="ARBA00012865"/>
    </source>
</evidence>
<comment type="catalytic activity">
    <reaction evidence="1 6">
        <text>a beta-lactam + H2O = a substituted beta-amino acid</text>
        <dbReference type="Rhea" id="RHEA:20401"/>
        <dbReference type="ChEBI" id="CHEBI:15377"/>
        <dbReference type="ChEBI" id="CHEBI:35627"/>
        <dbReference type="ChEBI" id="CHEBI:140347"/>
        <dbReference type="EC" id="3.5.2.6"/>
    </reaction>
</comment>
<dbReference type="PANTHER" id="PTHR46825:SF8">
    <property type="entry name" value="BETA-LACTAMASE-RELATED"/>
    <property type="match status" value="1"/>
</dbReference>
<dbReference type="Pfam" id="PF00144">
    <property type="entry name" value="Beta-lactamase"/>
    <property type="match status" value="1"/>
</dbReference>
<evidence type="ECO:0000256" key="6">
    <source>
        <dbReference type="RuleBase" id="RU361140"/>
    </source>
</evidence>
<evidence type="ECO:0000256" key="1">
    <source>
        <dbReference type="ARBA" id="ARBA00001526"/>
    </source>
</evidence>
<dbReference type="InterPro" id="IPR001466">
    <property type="entry name" value="Beta-lactam-related"/>
</dbReference>
<dbReference type="GO" id="GO:0030288">
    <property type="term" value="C:outer membrane-bounded periplasmic space"/>
    <property type="evidence" value="ECO:0007669"/>
    <property type="project" value="InterPro"/>
</dbReference>
<gene>
    <name evidence="9" type="ORF">CIB54_24810</name>
</gene>
<dbReference type="InterPro" id="IPR001586">
    <property type="entry name" value="Beta-lactam_class-C_AS"/>
</dbReference>
<dbReference type="Proteomes" id="UP000233564">
    <property type="component" value="Unassembled WGS sequence"/>
</dbReference>
<dbReference type="InterPro" id="IPR058136">
    <property type="entry name" value="AmpC"/>
</dbReference>
<proteinExistence type="inferred from homology"/>
<evidence type="ECO:0000256" key="5">
    <source>
        <dbReference type="ARBA" id="ARBA00023251"/>
    </source>
</evidence>
<feature type="domain" description="Beta-lactamase-related" evidence="8">
    <location>
        <begin position="35"/>
        <end position="380"/>
    </location>
</feature>
<dbReference type="InterPro" id="IPR012338">
    <property type="entry name" value="Beta-lactam/transpept-like"/>
</dbReference>
<dbReference type="GO" id="GO:0017001">
    <property type="term" value="P:antibiotic catabolic process"/>
    <property type="evidence" value="ECO:0007669"/>
    <property type="project" value="InterPro"/>
</dbReference>
<keyword evidence="4 6" id="KW-0378">Hydrolase</keyword>
<organism evidence="9 10">
    <name type="scientific">Pseudomonas fluorescens</name>
    <dbReference type="NCBI Taxonomy" id="294"/>
    <lineage>
        <taxon>Bacteria</taxon>
        <taxon>Pseudomonadati</taxon>
        <taxon>Pseudomonadota</taxon>
        <taxon>Gammaproteobacteria</taxon>
        <taxon>Pseudomonadales</taxon>
        <taxon>Pseudomonadaceae</taxon>
        <taxon>Pseudomonas</taxon>
    </lineage>
</organism>
<dbReference type="NCBIfam" id="NF033085">
    <property type="entry name" value="bla_class_C"/>
    <property type="match status" value="1"/>
</dbReference>
<dbReference type="PANTHER" id="PTHR46825">
    <property type="entry name" value="D-ALANYL-D-ALANINE-CARBOXYPEPTIDASE/ENDOPEPTIDASE AMPH"/>
    <property type="match status" value="1"/>
</dbReference>